<dbReference type="GO" id="GO:0016491">
    <property type="term" value="F:oxidoreductase activity"/>
    <property type="evidence" value="ECO:0007669"/>
    <property type="project" value="UniProtKB-KW"/>
</dbReference>
<dbReference type="InterPro" id="IPR006076">
    <property type="entry name" value="FAD-dep_OxRdtase"/>
</dbReference>
<dbReference type="Gene3D" id="3.30.9.10">
    <property type="entry name" value="D-Amino Acid Oxidase, subunit A, domain 2"/>
    <property type="match status" value="1"/>
</dbReference>
<comment type="caution">
    <text evidence="3">The sequence shown here is derived from an EMBL/GenBank/DDBJ whole genome shotgun (WGS) entry which is preliminary data.</text>
</comment>
<evidence type="ECO:0000256" key="1">
    <source>
        <dbReference type="ARBA" id="ARBA00023002"/>
    </source>
</evidence>
<sequence>MIKENAEVVVVGGGVIGVSLAYGMVKKGAKVILIDKVDNRLTASRGNFGLVWFQGKGKGMPRYVEWCIEAIERWPEFAENLETETGFNLNYEKTGGLEICLGEEEHQERVNFIEEMSQASRSGRYDCEMISRKELQGMLPKIKLGKEVSGASFCSHDGCVNPLNLLKAMNSSFQQKGGSYRPEQSVLKIECSSNDFKIETGTHSFNAEKLVIACGLMTTKLARMVGMKVSVIPERGQILVTERTSRVFNYPTAGIRQNYDGSFMLGSSHEAVGYNIETSYEVLQNIAKRAIRILPSLKNLQLIRSWAALRVLTPDQKPVYLESDQYPGAHAITSHSGVSLASIHSSILVEWILEERIPLGFTAFHPKRFNVQEAI</sequence>
<dbReference type="AlphaFoldDB" id="A0A432G646"/>
<dbReference type="GO" id="GO:0005737">
    <property type="term" value="C:cytoplasm"/>
    <property type="evidence" value="ECO:0007669"/>
    <property type="project" value="TreeGrafter"/>
</dbReference>
<name>A0A432G646_9DELT</name>
<dbReference type="Proteomes" id="UP000286732">
    <property type="component" value="Unassembled WGS sequence"/>
</dbReference>
<evidence type="ECO:0000259" key="2">
    <source>
        <dbReference type="Pfam" id="PF01266"/>
    </source>
</evidence>
<dbReference type="InterPro" id="IPR036188">
    <property type="entry name" value="FAD/NAD-bd_sf"/>
</dbReference>
<keyword evidence="1" id="KW-0560">Oxidoreductase</keyword>
<dbReference type="PANTHER" id="PTHR13847:SF287">
    <property type="entry name" value="FAD-DEPENDENT OXIDOREDUCTASE DOMAIN-CONTAINING PROTEIN 1"/>
    <property type="match status" value="1"/>
</dbReference>
<feature type="domain" description="FAD dependent oxidoreductase" evidence="2">
    <location>
        <begin position="8"/>
        <end position="350"/>
    </location>
</feature>
<proteinExistence type="predicted"/>
<accession>A0A432G646</accession>
<evidence type="ECO:0000313" key="3">
    <source>
        <dbReference type="EMBL" id="RTZ79055.1"/>
    </source>
</evidence>
<organism evidence="3 4">
    <name type="scientific">SAR324 cluster bacterium</name>
    <dbReference type="NCBI Taxonomy" id="2024889"/>
    <lineage>
        <taxon>Bacteria</taxon>
        <taxon>Deltaproteobacteria</taxon>
        <taxon>SAR324 cluster</taxon>
    </lineage>
</organism>
<dbReference type="SUPFAM" id="SSF54373">
    <property type="entry name" value="FAD-linked reductases, C-terminal domain"/>
    <property type="match status" value="1"/>
</dbReference>
<dbReference type="Pfam" id="PF01266">
    <property type="entry name" value="DAO"/>
    <property type="match status" value="1"/>
</dbReference>
<dbReference type="EMBL" id="QNZM01000250">
    <property type="protein sequence ID" value="RTZ79055.1"/>
    <property type="molecule type" value="Genomic_DNA"/>
</dbReference>
<gene>
    <name evidence="3" type="ORF">DSY98_06455</name>
</gene>
<dbReference type="Gene3D" id="3.50.50.60">
    <property type="entry name" value="FAD/NAD(P)-binding domain"/>
    <property type="match status" value="1"/>
</dbReference>
<dbReference type="PANTHER" id="PTHR13847">
    <property type="entry name" value="SARCOSINE DEHYDROGENASE-RELATED"/>
    <property type="match status" value="1"/>
</dbReference>
<reference evidence="3 4" key="1">
    <citation type="submission" date="2018-06" db="EMBL/GenBank/DDBJ databases">
        <title>Combined omics and stable isotope probing to characterize newly discovered Mariana Back-Arc vent microbial communities.</title>
        <authorList>
            <person name="Trembath-Reichert E."/>
            <person name="Huber J.A."/>
        </authorList>
    </citation>
    <scope>NUCLEOTIDE SEQUENCE [LARGE SCALE GENOMIC DNA]</scope>
    <source>
        <strain evidence="3">MAG 63_2</strain>
    </source>
</reference>
<evidence type="ECO:0000313" key="4">
    <source>
        <dbReference type="Proteomes" id="UP000286732"/>
    </source>
</evidence>
<dbReference type="SUPFAM" id="SSF51905">
    <property type="entry name" value="FAD/NAD(P)-binding domain"/>
    <property type="match status" value="1"/>
</dbReference>
<protein>
    <submittedName>
        <fullName evidence="3">FAD-dependent oxidoreductase</fullName>
    </submittedName>
</protein>